<evidence type="ECO:0000256" key="1">
    <source>
        <dbReference type="ARBA" id="ARBA00004141"/>
    </source>
</evidence>
<dbReference type="STRING" id="51028.A0A0N4VJK8"/>
<feature type="transmembrane region" description="Helical" evidence="5">
    <location>
        <begin position="20"/>
        <end position="41"/>
    </location>
</feature>
<dbReference type="GO" id="GO:0055085">
    <property type="term" value="P:transmembrane transport"/>
    <property type="evidence" value="ECO:0007669"/>
    <property type="project" value="InterPro"/>
</dbReference>
<sequence length="390" mass="43535">VKLFETFFRRIIFQSPDWNLVPIIWPDVLTLAILSATVHIYTVDNLLQNSHQFNYGQEVLSYGGVNIVGSFFGCLPQCASDELTQFATDHHAKILTVWLLCAISSFLCASLPYALSLCAFFGICSLAVRLYRPSFVELVNVTGSGVYYAEKHQYGNELNEDPSISIVKFNAPILYANSQLLKKLFKVVADDFEWRTPTKPSSMNPINPNIANPIRTSSCVPSVVFLNEDDVPICDTTINTLSKKVIILDCGAIPEVDCVGAVELKRVYFKFAEKQIRLLFASANVRVRNQLKSTGFYDSVPKEAFFPSVRDAVMAAQQLLGTTNIHMRDQLFSVSMNGYRELITLSGAPSNQELNETRSTITAPRQCMEETRSLLSETSCITRNSPSNFS</sequence>
<organism evidence="9">
    <name type="scientific">Enterobius vermicularis</name>
    <name type="common">Human pinworm</name>
    <dbReference type="NCBI Taxonomy" id="51028"/>
    <lineage>
        <taxon>Eukaryota</taxon>
        <taxon>Metazoa</taxon>
        <taxon>Ecdysozoa</taxon>
        <taxon>Nematoda</taxon>
        <taxon>Chromadorea</taxon>
        <taxon>Rhabditida</taxon>
        <taxon>Spirurina</taxon>
        <taxon>Oxyuridomorpha</taxon>
        <taxon>Oxyuroidea</taxon>
        <taxon>Oxyuridae</taxon>
        <taxon>Enterobius</taxon>
    </lineage>
</organism>
<dbReference type="PANTHER" id="PTHR11814">
    <property type="entry name" value="SULFATE TRANSPORTER"/>
    <property type="match status" value="1"/>
</dbReference>
<dbReference type="SUPFAM" id="SSF52091">
    <property type="entry name" value="SpoIIaa-like"/>
    <property type="match status" value="1"/>
</dbReference>
<feature type="transmembrane region" description="Helical" evidence="5">
    <location>
        <begin position="95"/>
        <end position="128"/>
    </location>
</feature>
<feature type="domain" description="STAS" evidence="6">
    <location>
        <begin position="154"/>
        <end position="316"/>
    </location>
</feature>
<keyword evidence="4 5" id="KW-0472">Membrane</keyword>
<dbReference type="InterPro" id="IPR011547">
    <property type="entry name" value="SLC26A/SulP_dom"/>
</dbReference>
<protein>
    <submittedName>
        <fullName evidence="9">STAS domain-containing protein</fullName>
    </submittedName>
</protein>
<dbReference type="Proteomes" id="UP000274131">
    <property type="component" value="Unassembled WGS sequence"/>
</dbReference>
<name>A0A0N4VJK8_ENTVE</name>
<keyword evidence="2 5" id="KW-0812">Transmembrane</keyword>
<dbReference type="InterPro" id="IPR001902">
    <property type="entry name" value="SLC26A/SulP_fam"/>
</dbReference>
<keyword evidence="3 5" id="KW-1133">Transmembrane helix</keyword>
<proteinExistence type="predicted"/>
<evidence type="ECO:0000259" key="6">
    <source>
        <dbReference type="PROSITE" id="PS50801"/>
    </source>
</evidence>
<dbReference type="EMBL" id="UXUI01010765">
    <property type="protein sequence ID" value="VDD95603.1"/>
    <property type="molecule type" value="Genomic_DNA"/>
</dbReference>
<dbReference type="Pfam" id="PF01740">
    <property type="entry name" value="STAS"/>
    <property type="match status" value="1"/>
</dbReference>
<gene>
    <name evidence="7" type="ORF">EVEC_LOCUS10354</name>
</gene>
<evidence type="ECO:0000313" key="9">
    <source>
        <dbReference type="WBParaSite" id="EVEC_0001102901-mRNA-1"/>
    </source>
</evidence>
<evidence type="ECO:0000256" key="4">
    <source>
        <dbReference type="ARBA" id="ARBA00023136"/>
    </source>
</evidence>
<evidence type="ECO:0000313" key="8">
    <source>
        <dbReference type="Proteomes" id="UP000274131"/>
    </source>
</evidence>
<dbReference type="CDD" id="cd07042">
    <property type="entry name" value="STAS_SulP_like_sulfate_transporter"/>
    <property type="match status" value="1"/>
</dbReference>
<evidence type="ECO:0000256" key="5">
    <source>
        <dbReference type="SAM" id="Phobius"/>
    </source>
</evidence>
<reference evidence="7 8" key="2">
    <citation type="submission" date="2018-10" db="EMBL/GenBank/DDBJ databases">
        <authorList>
            <consortium name="Pathogen Informatics"/>
        </authorList>
    </citation>
    <scope>NUCLEOTIDE SEQUENCE [LARGE SCALE GENOMIC DNA]</scope>
</reference>
<reference evidence="9" key="1">
    <citation type="submission" date="2017-02" db="UniProtKB">
        <authorList>
            <consortium name="WormBaseParasite"/>
        </authorList>
    </citation>
    <scope>IDENTIFICATION</scope>
</reference>
<dbReference type="InterPro" id="IPR036513">
    <property type="entry name" value="STAS_dom_sf"/>
</dbReference>
<accession>A0A0N4VJK8</accession>
<evidence type="ECO:0000256" key="3">
    <source>
        <dbReference type="ARBA" id="ARBA00022989"/>
    </source>
</evidence>
<dbReference type="PROSITE" id="PS50801">
    <property type="entry name" value="STAS"/>
    <property type="match status" value="1"/>
</dbReference>
<keyword evidence="8" id="KW-1185">Reference proteome</keyword>
<evidence type="ECO:0000256" key="2">
    <source>
        <dbReference type="ARBA" id="ARBA00022692"/>
    </source>
</evidence>
<dbReference type="Pfam" id="PF00916">
    <property type="entry name" value="Sulfate_transp"/>
    <property type="match status" value="1"/>
</dbReference>
<dbReference type="OrthoDB" id="288203at2759"/>
<dbReference type="InterPro" id="IPR002645">
    <property type="entry name" value="STAS_dom"/>
</dbReference>
<dbReference type="AlphaFoldDB" id="A0A0N4VJK8"/>
<comment type="subcellular location">
    <subcellularLocation>
        <location evidence="1">Membrane</location>
        <topology evidence="1">Multi-pass membrane protein</topology>
    </subcellularLocation>
</comment>
<dbReference type="GO" id="GO:0016020">
    <property type="term" value="C:membrane"/>
    <property type="evidence" value="ECO:0007669"/>
    <property type="project" value="UniProtKB-SubCell"/>
</dbReference>
<dbReference type="WBParaSite" id="EVEC_0001102901-mRNA-1">
    <property type="protein sequence ID" value="EVEC_0001102901-mRNA-1"/>
    <property type="gene ID" value="EVEC_0001102901"/>
</dbReference>
<evidence type="ECO:0000313" key="7">
    <source>
        <dbReference type="EMBL" id="VDD95603.1"/>
    </source>
</evidence>
<dbReference type="Gene3D" id="3.30.750.24">
    <property type="entry name" value="STAS domain"/>
    <property type="match status" value="1"/>
</dbReference>